<keyword evidence="3" id="KW-1185">Reference proteome</keyword>
<dbReference type="InterPro" id="IPR051158">
    <property type="entry name" value="Metallophosphoesterase_sf"/>
</dbReference>
<comment type="caution">
    <text evidence="2">The sequence shown here is derived from an EMBL/GenBank/DDBJ whole genome shotgun (WGS) entry which is preliminary data.</text>
</comment>
<protein>
    <submittedName>
        <fullName evidence="2">Phosphoesterase</fullName>
    </submittedName>
</protein>
<dbReference type="InterPro" id="IPR029052">
    <property type="entry name" value="Metallo-depent_PP-like"/>
</dbReference>
<organism evidence="2 3">
    <name type="scientific">Legionella drozanskii LLAP-1</name>
    <dbReference type="NCBI Taxonomy" id="1212489"/>
    <lineage>
        <taxon>Bacteria</taxon>
        <taxon>Pseudomonadati</taxon>
        <taxon>Pseudomonadota</taxon>
        <taxon>Gammaproteobacteria</taxon>
        <taxon>Legionellales</taxon>
        <taxon>Legionellaceae</taxon>
        <taxon>Legionella</taxon>
    </lineage>
</organism>
<dbReference type="Proteomes" id="UP000054736">
    <property type="component" value="Unassembled WGS sequence"/>
</dbReference>
<dbReference type="InterPro" id="IPR004843">
    <property type="entry name" value="Calcineurin-like_PHP"/>
</dbReference>
<feature type="domain" description="Calcineurin-like phosphoesterase" evidence="1">
    <location>
        <begin position="1"/>
        <end position="238"/>
    </location>
</feature>
<name>A0A0W0TDX6_9GAMM</name>
<dbReference type="PATRIC" id="fig|1212489.4.peg.134"/>
<dbReference type="PANTHER" id="PTHR31302:SF0">
    <property type="entry name" value="TRANSMEMBRANE PROTEIN WITH METALLOPHOSPHOESTERASE DOMAIN"/>
    <property type="match status" value="1"/>
</dbReference>
<dbReference type="OrthoDB" id="9780884at2"/>
<evidence type="ECO:0000313" key="2">
    <source>
        <dbReference type="EMBL" id="KTC93783.1"/>
    </source>
</evidence>
<reference evidence="2 3" key="1">
    <citation type="submission" date="2015-11" db="EMBL/GenBank/DDBJ databases">
        <title>Genomic analysis of 38 Legionella species identifies large and diverse effector repertoires.</title>
        <authorList>
            <person name="Burstein D."/>
            <person name="Amaro F."/>
            <person name="Zusman T."/>
            <person name="Lifshitz Z."/>
            <person name="Cohen O."/>
            <person name="Gilbert J.A."/>
            <person name="Pupko T."/>
            <person name="Shuman H.A."/>
            <person name="Segal G."/>
        </authorList>
    </citation>
    <scope>NUCLEOTIDE SEQUENCE [LARGE SCALE GENOMIC DNA]</scope>
    <source>
        <strain evidence="2 3">ATCC 700990</strain>
    </source>
</reference>
<dbReference type="Gene3D" id="3.60.21.10">
    <property type="match status" value="1"/>
</dbReference>
<dbReference type="GO" id="GO:0016787">
    <property type="term" value="F:hydrolase activity"/>
    <property type="evidence" value="ECO:0007669"/>
    <property type="project" value="InterPro"/>
</dbReference>
<dbReference type="SUPFAM" id="SSF56300">
    <property type="entry name" value="Metallo-dependent phosphatases"/>
    <property type="match status" value="1"/>
</dbReference>
<dbReference type="AlphaFoldDB" id="A0A0W0TDX6"/>
<dbReference type="STRING" id="1212489.Ldro_0133"/>
<dbReference type="PANTHER" id="PTHR31302">
    <property type="entry name" value="TRANSMEMBRANE PROTEIN WITH METALLOPHOSPHOESTERASE DOMAIN-RELATED"/>
    <property type="match status" value="1"/>
</dbReference>
<proteinExistence type="predicted"/>
<evidence type="ECO:0000259" key="1">
    <source>
        <dbReference type="Pfam" id="PF00149"/>
    </source>
</evidence>
<sequence>MKIAWLTDIHLNFLDRNSRLRFYEFIVIAKVNLILISGDIAEAPTVKEILIEMGRAVNRPIYFVLGNHDYYFGYVQEVRNEMSQLANTTPLLHWLPVTNPVLLKNEIYLVGQDGWADGRNGNYYQSPVAVNDSRLIVDLFLQQSLGKKPLLEQMQLLADTDAHQLKDKIIEAATLGAKQILVLTHVPPFKESCFHRGKRDSKDFFPYYSSQATGKVLLESAEEYQQIKFSVFCGHTHAKSLYKPLENLTIKTGQAEYYMPEIQEIITL</sequence>
<dbReference type="Pfam" id="PF00149">
    <property type="entry name" value="Metallophos"/>
    <property type="match status" value="1"/>
</dbReference>
<dbReference type="EMBL" id="LNXY01000001">
    <property type="protein sequence ID" value="KTC93783.1"/>
    <property type="molecule type" value="Genomic_DNA"/>
</dbReference>
<evidence type="ECO:0000313" key="3">
    <source>
        <dbReference type="Proteomes" id="UP000054736"/>
    </source>
</evidence>
<gene>
    <name evidence="2" type="ORF">Ldro_0133</name>
</gene>
<accession>A0A0W0TDX6</accession>
<dbReference type="RefSeq" id="WP_058494494.1">
    <property type="nucleotide sequence ID" value="NZ_CAAAIU010000006.1"/>
</dbReference>